<feature type="region of interest" description="Disordered" evidence="1">
    <location>
        <begin position="275"/>
        <end position="365"/>
    </location>
</feature>
<dbReference type="OMA" id="GIWNTES"/>
<feature type="compositionally biased region" description="Low complexity" evidence="1">
    <location>
        <begin position="763"/>
        <end position="781"/>
    </location>
</feature>
<dbReference type="VEuPathDB" id="FungiDB:HMPREF1120_07478"/>
<name>H6C6Z4_EXODN</name>
<dbReference type="Pfam" id="PF04468">
    <property type="entry name" value="PSP1"/>
    <property type="match status" value="1"/>
</dbReference>
<dbReference type="OrthoDB" id="243127at2759"/>
<gene>
    <name evidence="3" type="ORF">HMPREF1120_07478</name>
</gene>
<dbReference type="RefSeq" id="XP_009159951.1">
    <property type="nucleotide sequence ID" value="XM_009161703.1"/>
</dbReference>
<feature type="compositionally biased region" description="Acidic residues" evidence="1">
    <location>
        <begin position="313"/>
        <end position="323"/>
    </location>
</feature>
<sequence length="888" mass="97756">MSNTPSKQGGLASRGPMPAFGTFGAHQASASLLLEKSNPGLRRSTPDSEALASSDDEVEHAKATAASNVKPNRNGRRKSWLNDVTSANINRKPSVSGPYSPSTSHPGTPRSEQSPWTNINPSTGVGWPSQQTSYPWTIWGQDGRKDPPARLQEVLPAANGNGEGGIPFTIPLQPTPKTYRSQSYSVGQLDTTSAPSIPNPVSTSAEATRTRLGGQYPSLQRRTSRTSGLGTVETGGLGRLREVEDDEEELRNSRMSEAIATEQARMIERLEKENAQLRQAAQTQHDRTLSGASTSTQPPPGFRNTRLRAAVPEEAEVAVDDREDLPLSAGFGGRDHNTRRMSEQALGFPDRPTLSSTEHRNLESVRKAQWQTSLGFGPILEAPQSRRHSFADVPTRHGSFSSNGKATDTIPWPGLGTDLLEREDQLTAYESGSQTLSQGDDRELALALLQPDEIQLRILYLHNRRFAASYFNATESTRRAADARVHQSHRESQHYGPLGISAFLEPASQPLYIVNFKCCRSDVFYIQEGTGLHVNVGDLVIVEADRGTDLGTVQHTNVSWEDARRYKEYYAEEHYKWLMMFSMQSRNGGPNAVNPNGIPGRPGSAVGGMGPQGHHGPHDAPHADLKPKMIKRLAQNHEIQALKDKEGNEAKAKRVCQQKVIEHRLNMEILDAEFQMQAETTYPFSLSMVLTSSRDSKKLTFYYFADNYINFNHLVTDLFKIYKTRIWMSAINPASFQTPTASLGITPVYGGAHAEERHRRRQQPSQQQPQQPQPHGIGPQPVTTPFGDSFDADRTFNNQAQGMRPNFYSQFQDVGAGPQQLQPGMASFSPTMPGPMDPFMSFYAPPYQGASPGGPNFTGGRPDFRGRGPNQPGDMSWMGRFQGLSLGS</sequence>
<evidence type="ECO:0000313" key="4">
    <source>
        <dbReference type="Proteomes" id="UP000007304"/>
    </source>
</evidence>
<dbReference type="InParanoid" id="H6C6Z4"/>
<keyword evidence="4" id="KW-1185">Reference proteome</keyword>
<proteinExistence type="predicted"/>
<feature type="region of interest" description="Disordered" evidence="1">
    <location>
        <begin position="846"/>
        <end position="888"/>
    </location>
</feature>
<dbReference type="HOGENOM" id="CLU_011715_0_0_1"/>
<dbReference type="Proteomes" id="UP000007304">
    <property type="component" value="Unassembled WGS sequence"/>
</dbReference>
<evidence type="ECO:0000259" key="2">
    <source>
        <dbReference type="PROSITE" id="PS51411"/>
    </source>
</evidence>
<dbReference type="GO" id="GO:0005737">
    <property type="term" value="C:cytoplasm"/>
    <property type="evidence" value="ECO:0007669"/>
    <property type="project" value="TreeGrafter"/>
</dbReference>
<feature type="region of interest" description="Disordered" evidence="1">
    <location>
        <begin position="36"/>
        <end position="146"/>
    </location>
</feature>
<reference evidence="3" key="1">
    <citation type="submission" date="2011-07" db="EMBL/GenBank/DDBJ databases">
        <title>The Genome Sequence of Exophiala (Wangiella) dermatitidis NIH/UT8656.</title>
        <authorList>
            <consortium name="The Broad Institute Genome Sequencing Platform"/>
            <person name="Cuomo C."/>
            <person name="Wang Z."/>
            <person name="Hunicke-Smith S."/>
            <person name="Szanislo P.J."/>
            <person name="Earl A."/>
            <person name="Young S.K."/>
            <person name="Zeng Q."/>
            <person name="Gargeya S."/>
            <person name="Fitzgerald M."/>
            <person name="Haas B."/>
            <person name="Abouelleil A."/>
            <person name="Alvarado L."/>
            <person name="Arachchi H.M."/>
            <person name="Berlin A."/>
            <person name="Brown A."/>
            <person name="Chapman S.B."/>
            <person name="Chen Z."/>
            <person name="Dunbar C."/>
            <person name="Freedman E."/>
            <person name="Gearin G."/>
            <person name="Gellesch M."/>
            <person name="Goldberg J."/>
            <person name="Griggs A."/>
            <person name="Gujja S."/>
            <person name="Heiman D."/>
            <person name="Howarth C."/>
            <person name="Larson L."/>
            <person name="Lui A."/>
            <person name="MacDonald P.J.P."/>
            <person name="Montmayeur A."/>
            <person name="Murphy C."/>
            <person name="Neiman D."/>
            <person name="Pearson M."/>
            <person name="Priest M."/>
            <person name="Roberts A."/>
            <person name="Saif S."/>
            <person name="Shea T."/>
            <person name="Shenoy N."/>
            <person name="Sisk P."/>
            <person name="Stolte C."/>
            <person name="Sykes S."/>
            <person name="Wortman J."/>
            <person name="Nusbaum C."/>
            <person name="Birren B."/>
        </authorList>
    </citation>
    <scope>NUCLEOTIDE SEQUENCE</scope>
    <source>
        <strain evidence="3">NIH/UT8656</strain>
    </source>
</reference>
<protein>
    <recommendedName>
        <fullName evidence="2">PSP1 C-terminal domain-containing protein</fullName>
    </recommendedName>
</protein>
<feature type="region of interest" description="Disordered" evidence="1">
    <location>
        <begin position="753"/>
        <end position="796"/>
    </location>
</feature>
<feature type="domain" description="PSP1 C-terminal" evidence="2">
    <location>
        <begin position="628"/>
        <end position="731"/>
    </location>
</feature>
<accession>H6C6Z4</accession>
<feature type="region of interest" description="Disordered" evidence="1">
    <location>
        <begin position="383"/>
        <end position="413"/>
    </location>
</feature>
<dbReference type="PANTHER" id="PTHR43830:SF3">
    <property type="entry name" value="PROTEIN PSP1"/>
    <property type="match status" value="1"/>
</dbReference>
<dbReference type="InterPro" id="IPR047767">
    <property type="entry name" value="PSP1-like"/>
</dbReference>
<dbReference type="AlphaFoldDB" id="H6C6Z4"/>
<dbReference type="GeneID" id="20312117"/>
<dbReference type="InterPro" id="IPR007557">
    <property type="entry name" value="PSP1_C"/>
</dbReference>
<dbReference type="eggNOG" id="KOG4679">
    <property type="taxonomic scope" value="Eukaryota"/>
</dbReference>
<dbReference type="EMBL" id="JH226135">
    <property type="protein sequence ID" value="EHY59490.1"/>
    <property type="molecule type" value="Genomic_DNA"/>
</dbReference>
<dbReference type="PROSITE" id="PS51411">
    <property type="entry name" value="PSP1_C"/>
    <property type="match status" value="1"/>
</dbReference>
<evidence type="ECO:0000256" key="1">
    <source>
        <dbReference type="SAM" id="MobiDB-lite"/>
    </source>
</evidence>
<evidence type="ECO:0000313" key="3">
    <source>
        <dbReference type="EMBL" id="EHY59490.1"/>
    </source>
</evidence>
<feature type="compositionally biased region" description="Polar residues" evidence="1">
    <location>
        <begin position="82"/>
        <end position="135"/>
    </location>
</feature>
<feature type="region of interest" description="Disordered" evidence="1">
    <location>
        <begin position="1"/>
        <end position="23"/>
    </location>
</feature>
<feature type="compositionally biased region" description="Basic and acidic residues" evidence="1">
    <location>
        <begin position="333"/>
        <end position="342"/>
    </location>
</feature>
<organism evidence="3 4">
    <name type="scientific">Exophiala dermatitidis (strain ATCC 34100 / CBS 525.76 / NIH/UT8656)</name>
    <name type="common">Black yeast</name>
    <name type="synonym">Wangiella dermatitidis</name>
    <dbReference type="NCBI Taxonomy" id="858893"/>
    <lineage>
        <taxon>Eukaryota</taxon>
        <taxon>Fungi</taxon>
        <taxon>Dikarya</taxon>
        <taxon>Ascomycota</taxon>
        <taxon>Pezizomycotina</taxon>
        <taxon>Eurotiomycetes</taxon>
        <taxon>Chaetothyriomycetidae</taxon>
        <taxon>Chaetothyriales</taxon>
        <taxon>Herpotrichiellaceae</taxon>
        <taxon>Exophiala</taxon>
    </lineage>
</organism>
<dbReference type="PANTHER" id="PTHR43830">
    <property type="entry name" value="PROTEIN PSP1"/>
    <property type="match status" value="1"/>
</dbReference>